<comment type="caution">
    <text evidence="12">The sequence shown here is derived from an EMBL/GenBank/DDBJ whole genome shotgun (WGS) entry which is preliminary data.</text>
</comment>
<feature type="domain" description="NB-ARC" evidence="8">
    <location>
        <begin position="189"/>
        <end position="344"/>
    </location>
</feature>
<dbReference type="PANTHER" id="PTHR23155">
    <property type="entry name" value="DISEASE RESISTANCE PROTEIN RP"/>
    <property type="match status" value="1"/>
</dbReference>
<reference evidence="12" key="1">
    <citation type="submission" date="2020-10" db="EMBL/GenBank/DDBJ databases">
        <authorList>
            <person name="Han B."/>
            <person name="Lu T."/>
            <person name="Zhao Q."/>
            <person name="Huang X."/>
            <person name="Zhao Y."/>
        </authorList>
    </citation>
    <scope>NUCLEOTIDE SEQUENCE</scope>
</reference>
<dbReference type="Proteomes" id="UP000604825">
    <property type="component" value="Unassembled WGS sequence"/>
</dbReference>
<dbReference type="GO" id="GO:0043531">
    <property type="term" value="F:ADP binding"/>
    <property type="evidence" value="ECO:0007669"/>
    <property type="project" value="InterPro"/>
</dbReference>
<protein>
    <submittedName>
        <fullName evidence="12">Uncharacterized protein</fullName>
    </submittedName>
</protein>
<dbReference type="GO" id="GO:0002758">
    <property type="term" value="P:innate immune response-activating signaling pathway"/>
    <property type="evidence" value="ECO:0007669"/>
    <property type="project" value="UniProtKB-ARBA"/>
</dbReference>
<feature type="domain" description="Disease resistance N-terminal" evidence="9">
    <location>
        <begin position="12"/>
        <end position="98"/>
    </location>
</feature>
<evidence type="ECO:0000256" key="4">
    <source>
        <dbReference type="ARBA" id="ARBA00022741"/>
    </source>
</evidence>
<keyword evidence="13" id="KW-1185">Reference proteome</keyword>
<proteinExistence type="inferred from homology"/>
<evidence type="ECO:0000256" key="6">
    <source>
        <dbReference type="ARBA" id="ARBA00023054"/>
    </source>
</evidence>
<keyword evidence="6 7" id="KW-0175">Coiled coil</keyword>
<evidence type="ECO:0000256" key="2">
    <source>
        <dbReference type="ARBA" id="ARBA00022614"/>
    </source>
</evidence>
<dbReference type="PANTHER" id="PTHR23155:SF1167">
    <property type="entry name" value="OS08G0412100 PROTEIN"/>
    <property type="match status" value="1"/>
</dbReference>
<evidence type="ECO:0000256" key="5">
    <source>
        <dbReference type="ARBA" id="ARBA00022821"/>
    </source>
</evidence>
<evidence type="ECO:0000259" key="10">
    <source>
        <dbReference type="Pfam" id="PF23559"/>
    </source>
</evidence>
<accession>A0A811QCD8</accession>
<dbReference type="InterPro" id="IPR036388">
    <property type="entry name" value="WH-like_DNA-bd_sf"/>
</dbReference>
<dbReference type="PRINTS" id="PR00364">
    <property type="entry name" value="DISEASERSIST"/>
</dbReference>
<dbReference type="Pfam" id="PF00931">
    <property type="entry name" value="NB-ARC"/>
    <property type="match status" value="1"/>
</dbReference>
<organism evidence="12 13">
    <name type="scientific">Miscanthus lutarioriparius</name>
    <dbReference type="NCBI Taxonomy" id="422564"/>
    <lineage>
        <taxon>Eukaryota</taxon>
        <taxon>Viridiplantae</taxon>
        <taxon>Streptophyta</taxon>
        <taxon>Embryophyta</taxon>
        <taxon>Tracheophyta</taxon>
        <taxon>Spermatophyta</taxon>
        <taxon>Magnoliopsida</taxon>
        <taxon>Liliopsida</taxon>
        <taxon>Poales</taxon>
        <taxon>Poaceae</taxon>
        <taxon>PACMAD clade</taxon>
        <taxon>Panicoideae</taxon>
        <taxon>Andropogonodae</taxon>
        <taxon>Andropogoneae</taxon>
        <taxon>Saccharinae</taxon>
        <taxon>Miscanthus</taxon>
    </lineage>
</organism>
<keyword evidence="3" id="KW-0677">Repeat</keyword>
<dbReference type="Gene3D" id="3.40.50.300">
    <property type="entry name" value="P-loop containing nucleotide triphosphate hydrolases"/>
    <property type="match status" value="1"/>
</dbReference>
<dbReference type="InterPro" id="IPR041118">
    <property type="entry name" value="Rx_N"/>
</dbReference>
<dbReference type="EMBL" id="CAJGYO010000010">
    <property type="protein sequence ID" value="CAD6256004.1"/>
    <property type="molecule type" value="Genomic_DNA"/>
</dbReference>
<keyword evidence="4" id="KW-0547">Nucleotide-binding</keyword>
<dbReference type="Gene3D" id="1.20.5.4130">
    <property type="match status" value="1"/>
</dbReference>
<dbReference type="InterPro" id="IPR058922">
    <property type="entry name" value="WHD_DRP"/>
</dbReference>
<sequence>MDGFMASAATGVMRSLLAKLGELLGEDYKMHRGMRREIAFLKDELSSMNVLLERLADSETLDPQTKEWRDQVREMSYDIEDCVDDYMRQLQNEPQRHSGITGFFFGYVQKVKDLVTRHEIAEQIQELKARIVEASHRRKRYKIDDTVNFGGINVIPVDRRLPALYAELGGLVGISVPRDEVIKLVDDGVQGVKVVSIVGCGGLGKTTVANQVYKNIAEKFDRQAFVSLSQNPDMVIIFRSILSQVKKDEGDSTSSRDKELLISELRDFLKDKRYLIVIDDVWSTQAWKTIKFALVENTCGSRIIVTTRIGTIAKSCSSPFHDLIFELRMLNEDDSKRLFFRRIFGSEDKCPHQLKEVSVEIIKKCGGLPLAIITMASLLTTKSYTRADWLKVCDSIGSGLEKNSDVEEMNMILSLSYNHLPHHLKTCLLYLSMFPEDYVIKRDYLVRRWIAEGFVSAHGRRNLEDEGECYFNELINRSLIQPVDFQYDGRVYACQVHDMILDLITCKAVEENFVTVVTNRKQMLPSHGKVHRLSLEYHDLENLRANPIVTTHVRSLNIFRYSEGMLPLSGFRSLRVLDLDGNENLENCYLEDIGKLFQLRYLRIKSSNITLPERIGELQCLVILDLLNCLNLGELPTSIVELRHLKWLIVPRMNLPDGVGNMQVLEFLSLIVVDYTTSTSLLQELGSLTKLRTLELDWRINPLHRDKKTYEDNFVSSLGKLGSSNLRYLTLISPWPLDFLLEPWSPTPHLLQELVIKGWHLSKIPVWMVSLTNLTYLDVEVKVRQETLQILGDFPALQFLKLCSNAAGSEVRCLVVSNNEFRCLKKFIFVGWVNMMFKEGAVPVLETLEFQIIVHEVQTACRFGPPDFGISHLSTLRNLVVNVHCEGSRVKEVEALEAAIRSAASMLPNYPTLALHRFLESELGFSSGKPKAIHES</sequence>
<evidence type="ECO:0000259" key="11">
    <source>
        <dbReference type="Pfam" id="PF23598"/>
    </source>
</evidence>
<dbReference type="InterPro" id="IPR027417">
    <property type="entry name" value="P-loop_NTPase"/>
</dbReference>
<name>A0A811QCD8_9POAL</name>
<gene>
    <name evidence="12" type="ORF">NCGR_LOCUS39531</name>
</gene>
<evidence type="ECO:0000259" key="9">
    <source>
        <dbReference type="Pfam" id="PF18052"/>
    </source>
</evidence>
<dbReference type="Gene3D" id="3.80.10.10">
    <property type="entry name" value="Ribonuclease Inhibitor"/>
    <property type="match status" value="1"/>
</dbReference>
<keyword evidence="5" id="KW-0611">Plant defense</keyword>
<dbReference type="InterPro" id="IPR032675">
    <property type="entry name" value="LRR_dom_sf"/>
</dbReference>
<dbReference type="CDD" id="cd14798">
    <property type="entry name" value="RX-CC_like"/>
    <property type="match status" value="1"/>
</dbReference>
<dbReference type="SUPFAM" id="SSF52058">
    <property type="entry name" value="L domain-like"/>
    <property type="match status" value="1"/>
</dbReference>
<keyword evidence="2" id="KW-0433">Leucine-rich repeat</keyword>
<dbReference type="Gene3D" id="1.10.8.430">
    <property type="entry name" value="Helical domain of apoptotic protease-activating factors"/>
    <property type="match status" value="1"/>
</dbReference>
<evidence type="ECO:0000256" key="7">
    <source>
        <dbReference type="SAM" id="Coils"/>
    </source>
</evidence>
<dbReference type="Pfam" id="PF23559">
    <property type="entry name" value="WHD_DRP"/>
    <property type="match status" value="1"/>
</dbReference>
<dbReference type="Gene3D" id="1.10.10.10">
    <property type="entry name" value="Winged helix-like DNA-binding domain superfamily/Winged helix DNA-binding domain"/>
    <property type="match status" value="1"/>
</dbReference>
<dbReference type="InterPro" id="IPR044974">
    <property type="entry name" value="Disease_R_plants"/>
</dbReference>
<evidence type="ECO:0000256" key="1">
    <source>
        <dbReference type="ARBA" id="ARBA00008894"/>
    </source>
</evidence>
<comment type="similarity">
    <text evidence="1">Belongs to the disease resistance NB-LRR family.</text>
</comment>
<evidence type="ECO:0000313" key="12">
    <source>
        <dbReference type="EMBL" id="CAD6256004.1"/>
    </source>
</evidence>
<dbReference type="InterPro" id="IPR055414">
    <property type="entry name" value="LRR_R13L4/SHOC2-like"/>
</dbReference>
<dbReference type="OrthoDB" id="646178at2759"/>
<dbReference type="FunFam" id="1.10.10.10:FF:000322">
    <property type="entry name" value="Probable disease resistance protein At1g63360"/>
    <property type="match status" value="1"/>
</dbReference>
<evidence type="ECO:0000256" key="3">
    <source>
        <dbReference type="ARBA" id="ARBA00022737"/>
    </source>
</evidence>
<evidence type="ECO:0000259" key="8">
    <source>
        <dbReference type="Pfam" id="PF00931"/>
    </source>
</evidence>
<dbReference type="GO" id="GO:0042742">
    <property type="term" value="P:defense response to bacterium"/>
    <property type="evidence" value="ECO:0007669"/>
    <property type="project" value="UniProtKB-ARBA"/>
</dbReference>
<dbReference type="GO" id="GO:0009626">
    <property type="term" value="P:plant-type hypersensitive response"/>
    <property type="evidence" value="ECO:0007669"/>
    <property type="project" value="UniProtKB-ARBA"/>
</dbReference>
<dbReference type="Pfam" id="PF23598">
    <property type="entry name" value="LRR_14"/>
    <property type="match status" value="1"/>
</dbReference>
<dbReference type="AlphaFoldDB" id="A0A811QCD8"/>
<dbReference type="InterPro" id="IPR042197">
    <property type="entry name" value="Apaf_helical"/>
</dbReference>
<feature type="coiled-coil region" evidence="7">
    <location>
        <begin position="117"/>
        <end position="144"/>
    </location>
</feature>
<dbReference type="FunFam" id="3.40.50.300:FF:001091">
    <property type="entry name" value="Probable disease resistance protein At1g61300"/>
    <property type="match status" value="1"/>
</dbReference>
<dbReference type="InterPro" id="IPR038005">
    <property type="entry name" value="RX-like_CC"/>
</dbReference>
<feature type="domain" description="Disease resistance protein winged helix" evidence="10">
    <location>
        <begin position="433"/>
        <end position="504"/>
    </location>
</feature>
<feature type="domain" description="Disease resistance R13L4/SHOC-2-like LRR" evidence="11">
    <location>
        <begin position="552"/>
        <end position="913"/>
    </location>
</feature>
<dbReference type="InterPro" id="IPR002182">
    <property type="entry name" value="NB-ARC"/>
</dbReference>
<dbReference type="Pfam" id="PF18052">
    <property type="entry name" value="Rx_N"/>
    <property type="match status" value="1"/>
</dbReference>
<dbReference type="SUPFAM" id="SSF52540">
    <property type="entry name" value="P-loop containing nucleoside triphosphate hydrolases"/>
    <property type="match status" value="1"/>
</dbReference>
<evidence type="ECO:0000313" key="13">
    <source>
        <dbReference type="Proteomes" id="UP000604825"/>
    </source>
</evidence>